<reference evidence="3" key="1">
    <citation type="submission" date="2023-08" db="EMBL/GenBank/DDBJ databases">
        <title>Reference Genome Resource for the Citrus Pathogen Phytophthora citrophthora.</title>
        <authorList>
            <person name="Moller H."/>
            <person name="Coetzee B."/>
            <person name="Rose L.J."/>
            <person name="Van Niekerk J.M."/>
        </authorList>
    </citation>
    <scope>NUCLEOTIDE SEQUENCE</scope>
    <source>
        <strain evidence="3">STE-U-9442</strain>
    </source>
</reference>
<dbReference type="Gene3D" id="3.30.420.10">
    <property type="entry name" value="Ribonuclease H-like superfamily/Ribonuclease H"/>
    <property type="match status" value="1"/>
</dbReference>
<sequence>MNAGNTPREHLDEISESLIPFKGRIRKPPVMSIEMLESDYEGIVLSFDGAAKTSTRKGSCGCILWRLPGWKVHEARDFILEDVTINDTEYHGLLKGILMASNRSVDELVVVGDSRIVIQQVQGLINCNQPHLQKHIAEAETLKDKFRKIRFVHLKRKYNQAADYLTSKTLLLDESWEVRDESDLNHLEHVSKIAEKLMKTDGPKDEETPKDASSGVESPDDQSLPGPDSAPSLLLQESWQLLHEREIPTRDLPMESPWVRWNSKLSDGGGSRHIRTQINICLS</sequence>
<evidence type="ECO:0000259" key="2">
    <source>
        <dbReference type="Pfam" id="PF13456"/>
    </source>
</evidence>
<dbReference type="InterPro" id="IPR036397">
    <property type="entry name" value="RNaseH_sf"/>
</dbReference>
<dbReference type="GO" id="GO:0003676">
    <property type="term" value="F:nucleic acid binding"/>
    <property type="evidence" value="ECO:0007669"/>
    <property type="project" value="InterPro"/>
</dbReference>
<feature type="region of interest" description="Disordered" evidence="1">
    <location>
        <begin position="195"/>
        <end position="230"/>
    </location>
</feature>
<comment type="caution">
    <text evidence="3">The sequence shown here is derived from an EMBL/GenBank/DDBJ whole genome shotgun (WGS) entry which is preliminary data.</text>
</comment>
<keyword evidence="4" id="KW-1185">Reference proteome</keyword>
<feature type="domain" description="RNase H type-1" evidence="2">
    <location>
        <begin position="47"/>
        <end position="167"/>
    </location>
</feature>
<dbReference type="PANTHER" id="PTHR47723">
    <property type="entry name" value="OS05G0353850 PROTEIN"/>
    <property type="match status" value="1"/>
</dbReference>
<dbReference type="AlphaFoldDB" id="A0AAD9LDE9"/>
<feature type="compositionally biased region" description="Basic and acidic residues" evidence="1">
    <location>
        <begin position="195"/>
        <end position="210"/>
    </location>
</feature>
<protein>
    <recommendedName>
        <fullName evidence="2">RNase H type-1 domain-containing protein</fullName>
    </recommendedName>
</protein>
<dbReference type="GO" id="GO:0004523">
    <property type="term" value="F:RNA-DNA hybrid ribonuclease activity"/>
    <property type="evidence" value="ECO:0007669"/>
    <property type="project" value="InterPro"/>
</dbReference>
<dbReference type="CDD" id="cd09279">
    <property type="entry name" value="RNase_HI_like"/>
    <property type="match status" value="1"/>
</dbReference>
<evidence type="ECO:0000313" key="3">
    <source>
        <dbReference type="EMBL" id="KAK1932603.1"/>
    </source>
</evidence>
<evidence type="ECO:0000313" key="4">
    <source>
        <dbReference type="Proteomes" id="UP001259832"/>
    </source>
</evidence>
<dbReference type="Proteomes" id="UP001259832">
    <property type="component" value="Unassembled WGS sequence"/>
</dbReference>
<dbReference type="InterPro" id="IPR002156">
    <property type="entry name" value="RNaseH_domain"/>
</dbReference>
<proteinExistence type="predicted"/>
<dbReference type="SUPFAM" id="SSF53098">
    <property type="entry name" value="Ribonuclease H-like"/>
    <property type="match status" value="1"/>
</dbReference>
<organism evidence="3 4">
    <name type="scientific">Phytophthora citrophthora</name>
    <dbReference type="NCBI Taxonomy" id="4793"/>
    <lineage>
        <taxon>Eukaryota</taxon>
        <taxon>Sar</taxon>
        <taxon>Stramenopiles</taxon>
        <taxon>Oomycota</taxon>
        <taxon>Peronosporomycetes</taxon>
        <taxon>Peronosporales</taxon>
        <taxon>Peronosporaceae</taxon>
        <taxon>Phytophthora</taxon>
    </lineage>
</organism>
<dbReference type="Pfam" id="PF13456">
    <property type="entry name" value="RVT_3"/>
    <property type="match status" value="1"/>
</dbReference>
<dbReference type="EMBL" id="JASMQC010000029">
    <property type="protein sequence ID" value="KAK1932603.1"/>
    <property type="molecule type" value="Genomic_DNA"/>
</dbReference>
<name>A0AAD9LDE9_9STRA</name>
<dbReference type="InterPro" id="IPR012337">
    <property type="entry name" value="RNaseH-like_sf"/>
</dbReference>
<dbReference type="InterPro" id="IPR053151">
    <property type="entry name" value="RNase_H-like"/>
</dbReference>
<accession>A0AAD9LDE9</accession>
<gene>
    <name evidence="3" type="ORF">P3T76_012187</name>
</gene>
<dbReference type="PANTHER" id="PTHR47723:SF19">
    <property type="entry name" value="POLYNUCLEOTIDYL TRANSFERASE, RIBONUCLEASE H-LIKE SUPERFAMILY PROTEIN"/>
    <property type="match status" value="1"/>
</dbReference>
<evidence type="ECO:0000256" key="1">
    <source>
        <dbReference type="SAM" id="MobiDB-lite"/>
    </source>
</evidence>